<feature type="region of interest" description="Disordered" evidence="6">
    <location>
        <begin position="66"/>
        <end position="122"/>
    </location>
</feature>
<feature type="compositionally biased region" description="Low complexity" evidence="6">
    <location>
        <begin position="1217"/>
        <end position="1228"/>
    </location>
</feature>
<evidence type="ECO:0000256" key="1">
    <source>
        <dbReference type="ARBA" id="ARBA00004229"/>
    </source>
</evidence>
<feature type="region of interest" description="Disordered" evidence="6">
    <location>
        <begin position="1063"/>
        <end position="1083"/>
    </location>
</feature>
<evidence type="ECO:0000256" key="6">
    <source>
        <dbReference type="SAM" id="MobiDB-lite"/>
    </source>
</evidence>
<feature type="coiled-coil region" evidence="5">
    <location>
        <begin position="659"/>
        <end position="686"/>
    </location>
</feature>
<evidence type="ECO:0000259" key="7">
    <source>
        <dbReference type="Pfam" id="PF00288"/>
    </source>
</evidence>
<dbReference type="Proteomes" id="UP000000759">
    <property type="component" value="Chromosome 4"/>
</dbReference>
<dbReference type="GO" id="GO:0009507">
    <property type="term" value="C:chloroplast"/>
    <property type="evidence" value="ECO:0007669"/>
    <property type="project" value="UniProtKB-SubCell"/>
</dbReference>
<keyword evidence="4" id="KW-0067">ATP-binding</keyword>
<accession>B7FTZ7</accession>
<keyword evidence="10" id="KW-1185">Reference proteome</keyword>
<dbReference type="InterPro" id="IPR020568">
    <property type="entry name" value="Ribosomal_Su5_D2-typ_SF"/>
</dbReference>
<evidence type="ECO:0000313" key="9">
    <source>
        <dbReference type="EMBL" id="EEC50178.1"/>
    </source>
</evidence>
<feature type="region of interest" description="Disordered" evidence="6">
    <location>
        <begin position="1181"/>
        <end position="1317"/>
    </location>
</feature>
<dbReference type="GO" id="GO:0005524">
    <property type="term" value="F:ATP binding"/>
    <property type="evidence" value="ECO:0007669"/>
    <property type="project" value="UniProtKB-KW"/>
</dbReference>
<dbReference type="SUPFAM" id="SSF54211">
    <property type="entry name" value="Ribosomal protein S5 domain 2-like"/>
    <property type="match status" value="1"/>
</dbReference>
<feature type="domain" description="GHMP kinase C-terminal" evidence="8">
    <location>
        <begin position="1704"/>
        <end position="1752"/>
    </location>
</feature>
<comment type="similarity">
    <text evidence="2">Belongs to the GHMP kinase family. GalK subfamily.</text>
</comment>
<dbReference type="InterPro" id="IPR014721">
    <property type="entry name" value="Ribsml_uS5_D2-typ_fold_subgr"/>
</dbReference>
<dbReference type="InterPro" id="IPR006204">
    <property type="entry name" value="GHMP_kinase_N_dom"/>
</dbReference>
<dbReference type="PaxDb" id="2850-Phatr44406"/>
<dbReference type="eggNOG" id="KOG0631">
    <property type="taxonomic scope" value="Eukaryota"/>
</dbReference>
<feature type="region of interest" description="Disordered" evidence="6">
    <location>
        <begin position="1"/>
        <end position="50"/>
    </location>
</feature>
<feature type="compositionally biased region" description="Polar residues" evidence="6">
    <location>
        <begin position="94"/>
        <end position="104"/>
    </location>
</feature>
<sequence>MEESKRDTEIARSTEQPTDIQKSLPVTALPVGDKQVLDTEGEEGLKNKEGLKCIVDATGIQACEKALEDSSEGRATQKESISDKQQKMEPPGESVSTFNEQETSQLEDRKFPAAPPNSLEDQLSVNVLPDEAAAETTVLMADLSTEKEFSPPRLSKLSKPANKFDAATMDPTAVSLEDAFDSYASVRKRKSKKREIQIKISSMATVKDERMSFGEIAPARRGSAHLVFRTELRPVCEVGSEFYGISGLADKFEVDMKDSLSFFEETHEEQDAAFKEFQLKRGLEEMQRKLREAENEDKKGQKEIAELIGAMAKDKQLSAERSFENYKAKYTDDESRDLQRLQAYYQQKTASSQNKINQGIKILQRRHQRNMQQAIQQHREQVQQRHLPEQMASAEWQSTSQQIQAKQQREMQDFSAKGEEIKAKTDTDCRREQEKIRKQYEQKRLNIEINRKKLFSKLYTQFQQLRQRYLKRHLQMVMQRRKNIEKAYAVEHKTIDTGTKPLGNDSAYTPLELAKSTLQEKPEHQPPSPIKFSHRWTSHEKCHSAGGGARHKHRKGVMSQANRQISIEIHNEGIWISSLSKSCQPEEGAENASQDELLPWGTNAYSVLESIICGEVPHYLDTFDFGETATAQGGQLRCILTDLRTSDETASSQRSLAFREQEDANLANLEKQVTELLEKTSEAEKAVTRCSEEEKQCHTSLQTACKELEKAKRTQDDFRSKFRNFLGPDGNPIATANPNDRQELMKAMLRYKSNLENAMKNEKSAKQSLEDTRTRLQKLQLLMKAGYKNSGIATNALKKRKTVLAAARAGRSSRFSKQSEVADSERAAVRVSDILSALKRTAEKRRDQSNQKKSSSFSSAWIQSFPGLPSSLKKSLWHKMHRRKHQIVLRPTQESMINDLRKYVETKIGGEKANRSRIEQEALESKLLNAEQLFLLAMHPASDLEFPRAPSSKSNEEWAEPGWQMVLTVPSKKNSGILPCTPSFSLPEINTCEMLSATGRQASSLFRTSQLKGLVAPMSAFAVASSPAETTASLANPVIWSSGDPFFATDEDTALGYAFHAKQAPTKPPLQSKKPSTAKDPSKFDTMKALYSASQKSKTSGLKTVNPITGTKRSSVDSAKLDKFLPVTTKTSSEATPHKRKTSDVSQSQSRKLGRKLDLISEGQTAVAAGNTATQYNQYMKQQIQQPQHSQPPIQQQQYSDPASQAIKRQQSLTKPHQSQPSQQVQTQQHHHQQQIRHPAQQQQLQGTPQANQYSSPQQRQLAQLQMMQQQQHHQQQQQSTPQQHHQQPTQHPHQAQSPLHQITQQPSVKASFSASQAMQPMQQFYAPLTRPTAPSGQHPQVNQLDRVFHPTLTLISNVLSPPTRWHLRFGEIDMGSSSQPSFLSTREQNILHKPYRIPKSAVSLFHTLPMTALSKSSSFRSVAPCRVCLFGEHQDYLNLPVIAFAGPIHCCIHVSPLVDREDHGDTTLKLHVPSLNKTAIYNLRSLPPRQGPDTSNPDFALAAIHEAIDDGWILSSAEAISTTDIPMQAGCSSSTAFVVAWVQVLATLAGEVLTPVEVAQRAHQAEVTHFGAPGGTMDHVTISLGGLLRIGPAPWDYEIIPNPENGVWILSYSGEPKETLKHLKRCKSERLAVFEKLRHDWDSSAVQDLDNNELTLLQATRTNRNTEREAFQLWRSTAASGTNGKALGFLMSTHHGALRDGLGLSTVSLETMNRAALDAGAWGFKLSGSGGGGCGVAWASVDKAHNVRRALELCGAGPTWIIHEPSKGASVEFDMDKKKAS</sequence>
<name>B7FTZ7_PHATC</name>
<organism evidence="9 10">
    <name type="scientific">Phaeodactylum tricornutum (strain CCAP 1055/1)</name>
    <dbReference type="NCBI Taxonomy" id="556484"/>
    <lineage>
        <taxon>Eukaryota</taxon>
        <taxon>Sar</taxon>
        <taxon>Stramenopiles</taxon>
        <taxon>Ochrophyta</taxon>
        <taxon>Bacillariophyta</taxon>
        <taxon>Bacillariophyceae</taxon>
        <taxon>Bacillariophycidae</taxon>
        <taxon>Naviculales</taxon>
        <taxon>Phaeodactylaceae</taxon>
        <taxon>Phaeodactylum</taxon>
    </lineage>
</organism>
<dbReference type="GO" id="GO:0006012">
    <property type="term" value="P:galactose metabolic process"/>
    <property type="evidence" value="ECO:0007669"/>
    <property type="project" value="TreeGrafter"/>
</dbReference>
<dbReference type="Gene3D" id="3.30.70.890">
    <property type="entry name" value="GHMP kinase, C-terminal domain"/>
    <property type="match status" value="1"/>
</dbReference>
<proteinExistence type="inferred from homology"/>
<feature type="compositionally biased region" description="Low complexity" evidence="6">
    <location>
        <begin position="1236"/>
        <end position="1299"/>
    </location>
</feature>
<gene>
    <name evidence="9" type="ORF">PHATRDRAFT_44406</name>
</gene>
<dbReference type="InParanoid" id="B7FTZ7"/>
<dbReference type="RefSeq" id="XP_002178513.1">
    <property type="nucleotide sequence ID" value="XM_002178477.1"/>
</dbReference>
<feature type="region of interest" description="Disordered" evidence="6">
    <location>
        <begin position="1128"/>
        <end position="1157"/>
    </location>
</feature>
<dbReference type="GeneID" id="7198061"/>
<dbReference type="Pfam" id="PF08544">
    <property type="entry name" value="GHMP_kinases_C"/>
    <property type="match status" value="1"/>
</dbReference>
<dbReference type="PRINTS" id="PR00959">
    <property type="entry name" value="MEVGALKINASE"/>
</dbReference>
<keyword evidence="5" id="KW-0175">Coiled coil</keyword>
<dbReference type="InterPro" id="IPR013750">
    <property type="entry name" value="GHMP_kinase_C_dom"/>
</dbReference>
<feature type="compositionally biased region" description="Low complexity" evidence="6">
    <location>
        <begin position="1181"/>
        <end position="1198"/>
    </location>
</feature>
<dbReference type="Pfam" id="PF00288">
    <property type="entry name" value="GHMP_kinases_N"/>
    <property type="match status" value="1"/>
</dbReference>
<dbReference type="SUPFAM" id="SSF55060">
    <property type="entry name" value="GHMP Kinase, C-terminal domain"/>
    <property type="match status" value="1"/>
</dbReference>
<dbReference type="KEGG" id="pti:PHATRDRAFT_44406"/>
<dbReference type="PANTHER" id="PTHR10457">
    <property type="entry name" value="MEVALONATE KINASE/GALACTOKINASE"/>
    <property type="match status" value="1"/>
</dbReference>
<dbReference type="GO" id="GO:0004335">
    <property type="term" value="F:galactokinase activity"/>
    <property type="evidence" value="ECO:0007669"/>
    <property type="project" value="TreeGrafter"/>
</dbReference>
<feature type="compositionally biased region" description="Basic and acidic residues" evidence="6">
    <location>
        <begin position="66"/>
        <end position="87"/>
    </location>
</feature>
<comment type="subcellular location">
    <subcellularLocation>
        <location evidence="1">Plastid</location>
        <location evidence="1">Chloroplast</location>
    </subcellularLocation>
</comment>
<evidence type="ECO:0000256" key="5">
    <source>
        <dbReference type="SAM" id="Coils"/>
    </source>
</evidence>
<dbReference type="Gene3D" id="3.30.230.10">
    <property type="match status" value="1"/>
</dbReference>
<dbReference type="EMBL" id="CM000607">
    <property type="protein sequence ID" value="EEC50178.1"/>
    <property type="molecule type" value="Genomic_DNA"/>
</dbReference>
<evidence type="ECO:0000259" key="8">
    <source>
        <dbReference type="Pfam" id="PF08544"/>
    </source>
</evidence>
<feature type="domain" description="GHMP kinase N-terminal" evidence="7">
    <location>
        <begin position="1517"/>
        <end position="1587"/>
    </location>
</feature>
<keyword evidence="3" id="KW-0547">Nucleotide-binding</keyword>
<dbReference type="InterPro" id="IPR036554">
    <property type="entry name" value="GHMP_kinase_C_sf"/>
</dbReference>
<evidence type="ECO:0000313" key="10">
    <source>
        <dbReference type="Proteomes" id="UP000000759"/>
    </source>
</evidence>
<dbReference type="PANTHER" id="PTHR10457:SF7">
    <property type="entry name" value="GALACTOKINASE-RELATED"/>
    <property type="match status" value="1"/>
</dbReference>
<dbReference type="OrthoDB" id="49021at2759"/>
<evidence type="ECO:0000256" key="3">
    <source>
        <dbReference type="ARBA" id="ARBA00022741"/>
    </source>
</evidence>
<dbReference type="STRING" id="556484.B7FTZ7"/>
<feature type="coiled-coil region" evidence="5">
    <location>
        <begin position="741"/>
        <end position="779"/>
    </location>
</feature>
<feature type="compositionally biased region" description="Polar residues" evidence="6">
    <location>
        <begin position="1300"/>
        <end position="1317"/>
    </location>
</feature>
<reference evidence="10" key="2">
    <citation type="submission" date="2008-08" db="EMBL/GenBank/DDBJ databases">
        <authorList>
            <consortium name="Diatom Consortium"/>
            <person name="Grigoriev I."/>
            <person name="Grimwood J."/>
            <person name="Kuo A."/>
            <person name="Otillar R.P."/>
            <person name="Salamov A."/>
            <person name="Detter J.C."/>
            <person name="Lindquist E."/>
            <person name="Shapiro H."/>
            <person name="Lucas S."/>
            <person name="Glavina del Rio T."/>
            <person name="Pitluck S."/>
            <person name="Rokhsar D."/>
            <person name="Bowler C."/>
        </authorList>
    </citation>
    <scope>GENOME REANNOTATION</scope>
    <source>
        <strain evidence="10">CCAP 1055/1</strain>
    </source>
</reference>
<feature type="coiled-coil region" evidence="5">
    <location>
        <begin position="276"/>
        <end position="310"/>
    </location>
</feature>
<evidence type="ECO:0008006" key="11">
    <source>
        <dbReference type="Google" id="ProtNLM"/>
    </source>
</evidence>
<reference evidence="9 10" key="1">
    <citation type="journal article" date="2008" name="Nature">
        <title>The Phaeodactylum genome reveals the evolutionary history of diatom genomes.</title>
        <authorList>
            <person name="Bowler C."/>
            <person name="Allen A.E."/>
            <person name="Badger J.H."/>
            <person name="Grimwood J."/>
            <person name="Jabbari K."/>
            <person name="Kuo A."/>
            <person name="Maheswari U."/>
            <person name="Martens C."/>
            <person name="Maumus F."/>
            <person name="Otillar R.P."/>
            <person name="Rayko E."/>
            <person name="Salamov A."/>
            <person name="Vandepoele K."/>
            <person name="Beszteri B."/>
            <person name="Gruber A."/>
            <person name="Heijde M."/>
            <person name="Katinka M."/>
            <person name="Mock T."/>
            <person name="Valentin K."/>
            <person name="Verret F."/>
            <person name="Berges J.A."/>
            <person name="Brownlee C."/>
            <person name="Cadoret J.P."/>
            <person name="Chiovitti A."/>
            <person name="Choi C.J."/>
            <person name="Coesel S."/>
            <person name="De Martino A."/>
            <person name="Detter J.C."/>
            <person name="Durkin C."/>
            <person name="Falciatore A."/>
            <person name="Fournet J."/>
            <person name="Haruta M."/>
            <person name="Huysman M.J."/>
            <person name="Jenkins B.D."/>
            <person name="Jiroutova K."/>
            <person name="Jorgensen R.E."/>
            <person name="Joubert Y."/>
            <person name="Kaplan A."/>
            <person name="Kroger N."/>
            <person name="Kroth P.G."/>
            <person name="La Roche J."/>
            <person name="Lindquist E."/>
            <person name="Lommer M."/>
            <person name="Martin-Jezequel V."/>
            <person name="Lopez P.J."/>
            <person name="Lucas S."/>
            <person name="Mangogna M."/>
            <person name="McGinnis K."/>
            <person name="Medlin L.K."/>
            <person name="Montsant A."/>
            <person name="Oudot-Le Secq M.P."/>
            <person name="Napoli C."/>
            <person name="Obornik M."/>
            <person name="Parker M.S."/>
            <person name="Petit J.L."/>
            <person name="Porcel B.M."/>
            <person name="Poulsen N."/>
            <person name="Robison M."/>
            <person name="Rychlewski L."/>
            <person name="Rynearson T.A."/>
            <person name="Schmutz J."/>
            <person name="Shapiro H."/>
            <person name="Siaut M."/>
            <person name="Stanley M."/>
            <person name="Sussman M.R."/>
            <person name="Taylor A.R."/>
            <person name="Vardi A."/>
            <person name="von Dassow P."/>
            <person name="Vyverman W."/>
            <person name="Willis A."/>
            <person name="Wyrwicz L.S."/>
            <person name="Rokhsar D.S."/>
            <person name="Weissenbach J."/>
            <person name="Armbrust E.V."/>
            <person name="Green B.R."/>
            <person name="Van de Peer Y."/>
            <person name="Grigoriev I.V."/>
        </authorList>
    </citation>
    <scope>NUCLEOTIDE SEQUENCE [LARGE SCALE GENOMIC DNA]</scope>
    <source>
        <strain evidence="9 10">CCAP 1055/1</strain>
    </source>
</reference>
<evidence type="ECO:0000256" key="2">
    <source>
        <dbReference type="ARBA" id="ARBA00006566"/>
    </source>
</evidence>
<dbReference type="GO" id="GO:0005829">
    <property type="term" value="C:cytosol"/>
    <property type="evidence" value="ECO:0007669"/>
    <property type="project" value="TreeGrafter"/>
</dbReference>
<evidence type="ECO:0000256" key="4">
    <source>
        <dbReference type="ARBA" id="ARBA00022840"/>
    </source>
</evidence>
<protein>
    <recommendedName>
        <fullName evidence="11">GHMP kinase N-terminal domain-containing protein</fullName>
    </recommendedName>
</protein>
<feature type="compositionally biased region" description="Polar residues" evidence="6">
    <location>
        <begin position="1199"/>
        <end position="1216"/>
    </location>
</feature>
<feature type="compositionally biased region" description="Basic and acidic residues" evidence="6">
    <location>
        <begin position="1"/>
        <end position="12"/>
    </location>
</feature>